<dbReference type="PANTHER" id="PTHR46972:SF1">
    <property type="entry name" value="FAD DEPENDENT OXIDOREDUCTASE DOMAIN-CONTAINING PROTEIN"/>
    <property type="match status" value="1"/>
</dbReference>
<dbReference type="Gene3D" id="3.50.50.60">
    <property type="entry name" value="FAD/NAD(P)-binding domain"/>
    <property type="match status" value="1"/>
</dbReference>
<feature type="domain" description="FAD-binding" evidence="5">
    <location>
        <begin position="42"/>
        <end position="213"/>
    </location>
</feature>
<keyword evidence="4" id="KW-0503">Monooxygenase</keyword>
<dbReference type="PANTHER" id="PTHR46972">
    <property type="entry name" value="MONOOXYGENASE ASQM-RELATED"/>
    <property type="match status" value="1"/>
</dbReference>
<dbReference type="Pfam" id="PF01494">
    <property type="entry name" value="FAD_binding_3"/>
    <property type="match status" value="2"/>
</dbReference>
<accession>A0ABY6TXY0</accession>
<comment type="caution">
    <text evidence="6">The sequence shown here is derived from an EMBL/GenBank/DDBJ whole genome shotgun (WGS) entry which is preliminary data.</text>
</comment>
<feature type="domain" description="FAD-binding" evidence="5">
    <location>
        <begin position="341"/>
        <end position="402"/>
    </location>
</feature>
<keyword evidence="3" id="KW-0560">Oxidoreductase</keyword>
<evidence type="ECO:0000256" key="2">
    <source>
        <dbReference type="ARBA" id="ARBA00022827"/>
    </source>
</evidence>
<evidence type="ECO:0000256" key="4">
    <source>
        <dbReference type="ARBA" id="ARBA00023033"/>
    </source>
</evidence>
<keyword evidence="2" id="KW-0274">FAD</keyword>
<dbReference type="InterPro" id="IPR036188">
    <property type="entry name" value="FAD/NAD-bd_sf"/>
</dbReference>
<evidence type="ECO:0000256" key="3">
    <source>
        <dbReference type="ARBA" id="ARBA00023002"/>
    </source>
</evidence>
<evidence type="ECO:0000256" key="1">
    <source>
        <dbReference type="ARBA" id="ARBA00022630"/>
    </source>
</evidence>
<organism evidence="6 7">
    <name type="scientific">Bionectria ochroleuca</name>
    <name type="common">Gliocladium roseum</name>
    <dbReference type="NCBI Taxonomy" id="29856"/>
    <lineage>
        <taxon>Eukaryota</taxon>
        <taxon>Fungi</taxon>
        <taxon>Dikarya</taxon>
        <taxon>Ascomycota</taxon>
        <taxon>Pezizomycotina</taxon>
        <taxon>Sordariomycetes</taxon>
        <taxon>Hypocreomycetidae</taxon>
        <taxon>Hypocreales</taxon>
        <taxon>Bionectriaceae</taxon>
        <taxon>Clonostachys</taxon>
    </lineage>
</organism>
<name>A0ABY6TXY0_BIOOC</name>
<evidence type="ECO:0000313" key="6">
    <source>
        <dbReference type="EMBL" id="VUC23195.1"/>
    </source>
</evidence>
<evidence type="ECO:0000259" key="5">
    <source>
        <dbReference type="Pfam" id="PF01494"/>
    </source>
</evidence>
<keyword evidence="7" id="KW-1185">Reference proteome</keyword>
<dbReference type="EMBL" id="CABFNS010000700">
    <property type="protein sequence ID" value="VUC23195.1"/>
    <property type="molecule type" value="Genomic_DNA"/>
</dbReference>
<proteinExistence type="predicted"/>
<dbReference type="SUPFAM" id="SSF51905">
    <property type="entry name" value="FAD/NAD(P)-binding domain"/>
    <property type="match status" value="1"/>
</dbReference>
<protein>
    <recommendedName>
        <fullName evidence="5">FAD-binding domain-containing protein</fullName>
    </recommendedName>
</protein>
<dbReference type="PRINTS" id="PR00420">
    <property type="entry name" value="RNGMNOXGNASE"/>
</dbReference>
<evidence type="ECO:0000313" key="7">
    <source>
        <dbReference type="Proteomes" id="UP000766486"/>
    </source>
</evidence>
<sequence length="431" mass="47480">MFKSAFSVVAKRSTSQYTLTRSLISSQFHSARILQRNSMVPPVAIVGGGPCGLTLARLLEVKGVDYVVYERDESSSISNRGGGSLDIHPKTGQLALREAKLYDAFLKHARYEDDKFDLYDPQGKLWGEVGGGQEEGEVIPTDEERPEIDRLALRQILLDSIPKEKIQWGRGLKRAVFDADGRPVLEFANGSTESGFDLVVGADGAWSKVRPLITEAKPKYSGKLYIETRIRQGNPIHDYMATKFGAGSSSVFDGPKSIVIQRQGDHAYRIYYGVAVPEDFTQTTADLSNLESTRALLLSEEFFGGYAEEFKDLIRNSDNFRGWPLYGLPIETMGWKSVPGVTLVGDAAHVTIPSGEGVNVAMNDALVLANKLEQHGIAQGRDQAVREYEEDMLLRGKETIEESWKLAELLSHPGGPKAILEIFLHSGAGKE</sequence>
<reference evidence="6 7" key="1">
    <citation type="submission" date="2019-06" db="EMBL/GenBank/DDBJ databases">
        <authorList>
            <person name="Broberg M."/>
        </authorList>
    </citation>
    <scope>NUCLEOTIDE SEQUENCE [LARGE SCALE GENOMIC DNA]</scope>
</reference>
<keyword evidence="1" id="KW-0285">Flavoprotein</keyword>
<dbReference type="Proteomes" id="UP000766486">
    <property type="component" value="Unassembled WGS sequence"/>
</dbReference>
<gene>
    <name evidence="6" type="ORF">CLO192961_LOCUS107401</name>
</gene>
<dbReference type="InterPro" id="IPR002938">
    <property type="entry name" value="FAD-bd"/>
</dbReference>